<dbReference type="Pfam" id="PF16925">
    <property type="entry name" value="TetR_C_13"/>
    <property type="match status" value="1"/>
</dbReference>
<keyword evidence="3" id="KW-0804">Transcription</keyword>
<dbReference type="Proteomes" id="UP000267469">
    <property type="component" value="Unassembled WGS sequence"/>
</dbReference>
<keyword evidence="7" id="KW-1185">Reference proteome</keyword>
<dbReference type="EMBL" id="RJTM01000025">
    <property type="protein sequence ID" value="RNL91707.1"/>
    <property type="molecule type" value="Genomic_DNA"/>
</dbReference>
<organism evidence="6 7">
    <name type="scientific">Sinomicrobium pectinilyticum</name>
    <dbReference type="NCBI Taxonomy" id="1084421"/>
    <lineage>
        <taxon>Bacteria</taxon>
        <taxon>Pseudomonadati</taxon>
        <taxon>Bacteroidota</taxon>
        <taxon>Flavobacteriia</taxon>
        <taxon>Flavobacteriales</taxon>
        <taxon>Flavobacteriaceae</taxon>
        <taxon>Sinomicrobium</taxon>
    </lineage>
</organism>
<dbReference type="PROSITE" id="PS50977">
    <property type="entry name" value="HTH_TETR_2"/>
    <property type="match status" value="1"/>
</dbReference>
<proteinExistence type="predicted"/>
<evidence type="ECO:0000256" key="4">
    <source>
        <dbReference type="PROSITE-ProRule" id="PRU00335"/>
    </source>
</evidence>
<dbReference type="AlphaFoldDB" id="A0A3N0EVF1"/>
<dbReference type="PANTHER" id="PTHR47506">
    <property type="entry name" value="TRANSCRIPTIONAL REGULATORY PROTEIN"/>
    <property type="match status" value="1"/>
</dbReference>
<dbReference type="SUPFAM" id="SSF48498">
    <property type="entry name" value="Tetracyclin repressor-like, C-terminal domain"/>
    <property type="match status" value="1"/>
</dbReference>
<dbReference type="InterPro" id="IPR009057">
    <property type="entry name" value="Homeodomain-like_sf"/>
</dbReference>
<dbReference type="Gene3D" id="1.10.357.10">
    <property type="entry name" value="Tetracycline Repressor, domain 2"/>
    <property type="match status" value="1"/>
</dbReference>
<keyword evidence="2 4" id="KW-0238">DNA-binding</keyword>
<accession>A0A3N0EVF1</accession>
<dbReference type="Pfam" id="PF00440">
    <property type="entry name" value="TetR_N"/>
    <property type="match status" value="1"/>
</dbReference>
<evidence type="ECO:0000256" key="2">
    <source>
        <dbReference type="ARBA" id="ARBA00023125"/>
    </source>
</evidence>
<evidence type="ECO:0000256" key="1">
    <source>
        <dbReference type="ARBA" id="ARBA00023015"/>
    </source>
</evidence>
<dbReference type="InterPro" id="IPR011075">
    <property type="entry name" value="TetR_C"/>
</dbReference>
<dbReference type="InterPro" id="IPR036271">
    <property type="entry name" value="Tet_transcr_reg_TetR-rel_C_sf"/>
</dbReference>
<name>A0A3N0EVF1_SINP1</name>
<evidence type="ECO:0000256" key="3">
    <source>
        <dbReference type="ARBA" id="ARBA00023163"/>
    </source>
</evidence>
<keyword evidence="1" id="KW-0805">Transcription regulation</keyword>
<feature type="DNA-binding region" description="H-T-H motif" evidence="4">
    <location>
        <begin position="30"/>
        <end position="49"/>
    </location>
</feature>
<protein>
    <submittedName>
        <fullName evidence="6">TetR/AcrR family transcriptional regulator</fullName>
    </submittedName>
</protein>
<dbReference type="SUPFAM" id="SSF46689">
    <property type="entry name" value="Homeodomain-like"/>
    <property type="match status" value="1"/>
</dbReference>
<feature type="domain" description="HTH tetR-type" evidence="5">
    <location>
        <begin position="7"/>
        <end position="67"/>
    </location>
</feature>
<sequence length="201" mass="22871">MTLTKSERTSRFIIETTAPIFNRNGYAATSMSAITEATGLTKGAIYGNFKNKEELAIEAFRCNVKRVLQQVREYQEKGSTPLQKLLLIVDFYSKYSDFSREMGGCPILNIGVDSNHQNEKLLHRVRSIIRKIERSLADIIEEGKSNGELKKDLDASESARQMFSMIEGAIFMSLTMDDSSYINSTMDMLKHIIRTEWHNAQ</sequence>
<dbReference type="RefSeq" id="WP_123214737.1">
    <property type="nucleotide sequence ID" value="NZ_RJTM01000025.1"/>
</dbReference>
<evidence type="ECO:0000313" key="6">
    <source>
        <dbReference type="EMBL" id="RNL91707.1"/>
    </source>
</evidence>
<dbReference type="GO" id="GO:0003677">
    <property type="term" value="F:DNA binding"/>
    <property type="evidence" value="ECO:0007669"/>
    <property type="project" value="UniProtKB-UniRule"/>
</dbReference>
<evidence type="ECO:0000259" key="5">
    <source>
        <dbReference type="PROSITE" id="PS50977"/>
    </source>
</evidence>
<gene>
    <name evidence="6" type="ORF">ED312_04090</name>
</gene>
<dbReference type="OrthoDB" id="9798857at2"/>
<reference evidence="6 7" key="1">
    <citation type="submission" date="2018-10" db="EMBL/GenBank/DDBJ databases">
        <title>Sinomicrobium pectinilyticum sp. nov., a pectinase-producing bacterium isolated from alkaline and saline soil, and emended description of the genus Sinomicrobium.</title>
        <authorList>
            <person name="Cheng B."/>
            <person name="Li C."/>
            <person name="Lai Q."/>
            <person name="Du M."/>
            <person name="Shao Z."/>
            <person name="Xu P."/>
            <person name="Yang C."/>
        </authorList>
    </citation>
    <scope>NUCLEOTIDE SEQUENCE [LARGE SCALE GENOMIC DNA]</scope>
    <source>
        <strain evidence="6 7">5DNS001</strain>
    </source>
</reference>
<dbReference type="InterPro" id="IPR001647">
    <property type="entry name" value="HTH_TetR"/>
</dbReference>
<dbReference type="PRINTS" id="PR00455">
    <property type="entry name" value="HTHTETR"/>
</dbReference>
<comment type="caution">
    <text evidence="6">The sequence shown here is derived from an EMBL/GenBank/DDBJ whole genome shotgun (WGS) entry which is preliminary data.</text>
</comment>
<dbReference type="PANTHER" id="PTHR47506:SF3">
    <property type="entry name" value="HTH-TYPE TRANSCRIPTIONAL REGULATOR LMRA"/>
    <property type="match status" value="1"/>
</dbReference>
<evidence type="ECO:0000313" key="7">
    <source>
        <dbReference type="Proteomes" id="UP000267469"/>
    </source>
</evidence>